<dbReference type="GO" id="GO:0004776">
    <property type="term" value="F:succinate-CoA ligase (GDP-forming) activity"/>
    <property type="evidence" value="ECO:0007669"/>
    <property type="project" value="TreeGrafter"/>
</dbReference>
<dbReference type="InterPro" id="IPR003781">
    <property type="entry name" value="CoA-bd"/>
</dbReference>
<dbReference type="InterPro" id="IPR016102">
    <property type="entry name" value="Succinyl-CoA_synth-like"/>
</dbReference>
<accession>A0A0F9D764</accession>
<dbReference type="GO" id="GO:0004775">
    <property type="term" value="F:succinate-CoA ligase (ADP-forming) activity"/>
    <property type="evidence" value="ECO:0007669"/>
    <property type="project" value="TreeGrafter"/>
</dbReference>
<name>A0A0F9D764_9ZZZZ</name>
<protein>
    <recommendedName>
        <fullName evidence="1">CoA-binding domain-containing protein</fullName>
    </recommendedName>
</protein>
<feature type="non-terminal residue" evidence="2">
    <location>
        <position position="248"/>
    </location>
</feature>
<comment type="caution">
    <text evidence="2">The sequence shown here is derived from an EMBL/GenBank/DDBJ whole genome shotgun (WGS) entry which is preliminary data.</text>
</comment>
<dbReference type="GO" id="GO:0005829">
    <property type="term" value="C:cytosol"/>
    <property type="evidence" value="ECO:0007669"/>
    <property type="project" value="TreeGrafter"/>
</dbReference>
<evidence type="ECO:0000313" key="2">
    <source>
        <dbReference type="EMBL" id="KKL57588.1"/>
    </source>
</evidence>
<dbReference type="Gene3D" id="3.40.50.720">
    <property type="entry name" value="NAD(P)-binding Rossmann-like Domain"/>
    <property type="match status" value="1"/>
</dbReference>
<dbReference type="InterPro" id="IPR036291">
    <property type="entry name" value="NAD(P)-bd_dom_sf"/>
</dbReference>
<dbReference type="GO" id="GO:0006099">
    <property type="term" value="P:tricarboxylic acid cycle"/>
    <property type="evidence" value="ECO:0007669"/>
    <property type="project" value="TreeGrafter"/>
</dbReference>
<dbReference type="GO" id="GO:0009361">
    <property type="term" value="C:succinate-CoA ligase complex (ADP-forming)"/>
    <property type="evidence" value="ECO:0007669"/>
    <property type="project" value="TreeGrafter"/>
</dbReference>
<proteinExistence type="predicted"/>
<gene>
    <name evidence="2" type="ORF">LCGC14_2233920</name>
</gene>
<evidence type="ECO:0000259" key="1">
    <source>
        <dbReference type="Pfam" id="PF02629"/>
    </source>
</evidence>
<dbReference type="SUPFAM" id="SSF52210">
    <property type="entry name" value="Succinyl-CoA synthetase domains"/>
    <property type="match status" value="1"/>
</dbReference>
<feature type="domain" description="CoA-binding" evidence="1">
    <location>
        <begin position="188"/>
        <end position="245"/>
    </location>
</feature>
<dbReference type="PANTHER" id="PTHR11117">
    <property type="entry name" value="SUCCINYL-COA LIGASE SUBUNIT ALPHA"/>
    <property type="match status" value="1"/>
</dbReference>
<dbReference type="EMBL" id="LAZR01030115">
    <property type="protein sequence ID" value="KKL57588.1"/>
    <property type="molecule type" value="Genomic_DNA"/>
</dbReference>
<organism evidence="2">
    <name type="scientific">marine sediment metagenome</name>
    <dbReference type="NCBI Taxonomy" id="412755"/>
    <lineage>
        <taxon>unclassified sequences</taxon>
        <taxon>metagenomes</taxon>
        <taxon>ecological metagenomes</taxon>
    </lineage>
</organism>
<dbReference type="Pfam" id="PF02629">
    <property type="entry name" value="CoA_binding"/>
    <property type="match status" value="1"/>
</dbReference>
<dbReference type="PANTHER" id="PTHR11117:SF24">
    <property type="entry name" value="PROTEIN FDRA"/>
    <property type="match status" value="1"/>
</dbReference>
<sequence>MKIGFTIRKNQYYDSVFLMGINNQISEIEGVKKSAVLMGTEHNKKLLSEIGVNDQQIEDANPNDLIVAVIADRPEIVRTILGDLDNWFDRGYEQEGQLQPKTLEDGLLHKPNANLVVISVPGNHAFREAKKALDKGINVFLFSDNVPIAEELALKEYASANGLVVMGPDCGTSIIGGVGIGFANKVRKGSIGVVGASGTGLQEFTCQIHNAGFGISHAIGTGSHDLSNEIGGITTLAGLKALEKDPGT</sequence>
<dbReference type="AlphaFoldDB" id="A0A0F9D764"/>
<reference evidence="2" key="1">
    <citation type="journal article" date="2015" name="Nature">
        <title>Complex archaea that bridge the gap between prokaryotes and eukaryotes.</title>
        <authorList>
            <person name="Spang A."/>
            <person name="Saw J.H."/>
            <person name="Jorgensen S.L."/>
            <person name="Zaremba-Niedzwiedzka K."/>
            <person name="Martijn J."/>
            <person name="Lind A.E."/>
            <person name="van Eijk R."/>
            <person name="Schleper C."/>
            <person name="Guy L."/>
            <person name="Ettema T.J."/>
        </authorList>
    </citation>
    <scope>NUCLEOTIDE SEQUENCE</scope>
</reference>
<dbReference type="SUPFAM" id="SSF51735">
    <property type="entry name" value="NAD(P)-binding Rossmann-fold domains"/>
    <property type="match status" value="1"/>
</dbReference>